<dbReference type="KEGG" id="fbe:FF125_08630"/>
<dbReference type="Gene3D" id="2.130.10.130">
    <property type="entry name" value="Integrin alpha, N-terminal"/>
    <property type="match status" value="3"/>
</dbReference>
<dbReference type="AlphaFoldDB" id="A0A5B7TT57"/>
<evidence type="ECO:0008006" key="6">
    <source>
        <dbReference type="Google" id="ProtNLM"/>
    </source>
</evidence>
<keyword evidence="3" id="KW-0325">Glycoprotein</keyword>
<dbReference type="SUPFAM" id="SSF69318">
    <property type="entry name" value="Integrin alpha N-terminal domain"/>
    <property type="match status" value="2"/>
</dbReference>
<dbReference type="PANTHER" id="PTHR23220">
    <property type="entry name" value="INTEGRIN ALPHA"/>
    <property type="match status" value="1"/>
</dbReference>
<dbReference type="InterPro" id="IPR013519">
    <property type="entry name" value="Int_alpha_beta-p"/>
</dbReference>
<dbReference type="InterPro" id="IPR000413">
    <property type="entry name" value="Integrin_alpha"/>
</dbReference>
<evidence type="ECO:0000256" key="3">
    <source>
        <dbReference type="ARBA" id="ARBA00023180"/>
    </source>
</evidence>
<accession>A0A5B7TT57</accession>
<dbReference type="Proteomes" id="UP000306229">
    <property type="component" value="Chromosome"/>
</dbReference>
<dbReference type="GO" id="GO:0007229">
    <property type="term" value="P:integrin-mediated signaling pathway"/>
    <property type="evidence" value="ECO:0007669"/>
    <property type="project" value="TreeGrafter"/>
</dbReference>
<dbReference type="GO" id="GO:0008305">
    <property type="term" value="C:integrin complex"/>
    <property type="evidence" value="ECO:0007669"/>
    <property type="project" value="InterPro"/>
</dbReference>
<keyword evidence="1" id="KW-0732">Signal</keyword>
<dbReference type="PANTHER" id="PTHR23220:SF122">
    <property type="entry name" value="INTEGRIN ALPHA-PS1"/>
    <property type="match status" value="1"/>
</dbReference>
<dbReference type="Pfam" id="PF01839">
    <property type="entry name" value="FG-GAP"/>
    <property type="match status" value="1"/>
</dbReference>
<keyword evidence="5" id="KW-1185">Reference proteome</keyword>
<gene>
    <name evidence="4" type="ORF">FF125_08630</name>
</gene>
<dbReference type="GO" id="GO:0098609">
    <property type="term" value="P:cell-cell adhesion"/>
    <property type="evidence" value="ECO:0007669"/>
    <property type="project" value="TreeGrafter"/>
</dbReference>
<sequence length="428" mass="44640">MIRKIGVLLISLVCINCSKEDNITAKIPISTLSYLPEGFITINEGSAGFSANLESGDRFGRDHDKIGDVNGDGVIDFVLGARSDDDGATDAGAVYILFMNSDGSVQSNQKISVLEGGFSDTLNTGNFFGYGVAGIGDYDADGIPDIAVASPVPPNNALYVIHLNSDGTVKDYVKNENIIANGLSAIGDLNGDGRIDLVACNPGSDNGGSNRGAIDILFLNSASQVEYSNTITISSTQGGFGVGLEDGDQFGGREVAMLGDLDNDGNKELAVGAFMSDGGKGAVWILSLDNITYNVVSKVKIAEGINGFTDTLVSDENPNGTFGANFGHAMCAAGDIDGDGIPDLITGANQQYEGWGYVLYLNEDKTVKAYDKINNTEGGFNINLPEEGRFSRSISYVGDLKGDGSVAINFGGGAGGTGTLYTLFLRPQ</sequence>
<dbReference type="GO" id="GO:0007160">
    <property type="term" value="P:cell-matrix adhesion"/>
    <property type="evidence" value="ECO:0007669"/>
    <property type="project" value="TreeGrafter"/>
</dbReference>
<dbReference type="EMBL" id="CP040749">
    <property type="protein sequence ID" value="QCX38491.1"/>
    <property type="molecule type" value="Genomic_DNA"/>
</dbReference>
<dbReference type="PRINTS" id="PR01185">
    <property type="entry name" value="INTEGRINA"/>
</dbReference>
<dbReference type="Pfam" id="PF13517">
    <property type="entry name" value="FG-GAP_3"/>
    <property type="match status" value="1"/>
</dbReference>
<name>A0A5B7TT57_9FLAO</name>
<dbReference type="SMART" id="SM00191">
    <property type="entry name" value="Int_alpha"/>
    <property type="match status" value="5"/>
</dbReference>
<dbReference type="InterPro" id="IPR013517">
    <property type="entry name" value="FG-GAP"/>
</dbReference>
<evidence type="ECO:0000313" key="4">
    <source>
        <dbReference type="EMBL" id="QCX38491.1"/>
    </source>
</evidence>
<proteinExistence type="predicted"/>
<evidence type="ECO:0000313" key="5">
    <source>
        <dbReference type="Proteomes" id="UP000306229"/>
    </source>
</evidence>
<dbReference type="InterPro" id="IPR028994">
    <property type="entry name" value="Integrin_alpha_N"/>
</dbReference>
<evidence type="ECO:0000256" key="2">
    <source>
        <dbReference type="ARBA" id="ARBA00022737"/>
    </source>
</evidence>
<evidence type="ECO:0000256" key="1">
    <source>
        <dbReference type="ARBA" id="ARBA00022729"/>
    </source>
</evidence>
<protein>
    <recommendedName>
        <fullName evidence="6">VCBS repeat-containing protein</fullName>
    </recommendedName>
</protein>
<dbReference type="OrthoDB" id="1652165at2"/>
<organism evidence="4 5">
    <name type="scientific">Aureibaculum algae</name>
    <dbReference type="NCBI Taxonomy" id="2584122"/>
    <lineage>
        <taxon>Bacteria</taxon>
        <taxon>Pseudomonadati</taxon>
        <taxon>Bacteroidota</taxon>
        <taxon>Flavobacteriia</taxon>
        <taxon>Flavobacteriales</taxon>
        <taxon>Flavobacteriaceae</taxon>
        <taxon>Aureibaculum</taxon>
    </lineage>
</organism>
<keyword evidence="2" id="KW-0677">Repeat</keyword>
<dbReference type="GO" id="GO:0009897">
    <property type="term" value="C:external side of plasma membrane"/>
    <property type="evidence" value="ECO:0007669"/>
    <property type="project" value="TreeGrafter"/>
</dbReference>
<dbReference type="RefSeq" id="WP_138949388.1">
    <property type="nucleotide sequence ID" value="NZ_CP040749.1"/>
</dbReference>
<dbReference type="GO" id="GO:0005178">
    <property type="term" value="F:integrin binding"/>
    <property type="evidence" value="ECO:0007669"/>
    <property type="project" value="TreeGrafter"/>
</dbReference>
<reference evidence="4 5" key="1">
    <citation type="submission" date="2019-05" db="EMBL/GenBank/DDBJ databases">
        <title>Algicella ahnfeltiae gen. nov., sp. nov., a novel marine bacterium of the family Flavobacteriaceae isolated from a red alga.</title>
        <authorList>
            <person name="Nedashkovskaya O.I."/>
            <person name="Kukhlevskiy A.D."/>
            <person name="Kim S.-G."/>
            <person name="Zhukova N.V."/>
            <person name="Mikhailov V.V."/>
        </authorList>
    </citation>
    <scope>NUCLEOTIDE SEQUENCE [LARGE SCALE GENOMIC DNA]</scope>
    <source>
        <strain evidence="4 5">10Alg115</strain>
    </source>
</reference>
<dbReference type="GO" id="GO:0033627">
    <property type="term" value="P:cell adhesion mediated by integrin"/>
    <property type="evidence" value="ECO:0007669"/>
    <property type="project" value="TreeGrafter"/>
</dbReference>